<dbReference type="PANTHER" id="PTHR43190">
    <property type="entry name" value="N-ACETYL-D-GLUCOSAMINE KINASE"/>
    <property type="match status" value="1"/>
</dbReference>
<dbReference type="SUPFAM" id="SSF53067">
    <property type="entry name" value="Actin-like ATPase domain"/>
    <property type="match status" value="2"/>
</dbReference>
<dbReference type="InterPro" id="IPR052519">
    <property type="entry name" value="Euk-type_GlcNAc_Kinase"/>
</dbReference>
<dbReference type="GO" id="GO:0016301">
    <property type="term" value="F:kinase activity"/>
    <property type="evidence" value="ECO:0007669"/>
    <property type="project" value="UniProtKB-KW"/>
</dbReference>
<sequence length="292" mass="29596">MSDCFLGIDGGGTKTLGRISGPGVPPLELRAGPSSLTQDTSGAISTVMGLCHELLSHSRLSAARTRLVCGVAGAGNPAAAAKLTAALESLGFARVTVTSDALTSLIGAGGGNPLVMAAIGTGSVVMRLASDGQIRQFGGWGLAVGDEGSGAAIGKSAVRALLWELDMHGVPQTPLCQQVMAEVGQHRAPILNWLQKAGSREYASLAPLVFSHLPDCPLARDIVGSTTAEVERLIRAASAAEPLPLALLGGLADTLVPYLSEDLQERLTAPLGNALDGACIMARGDTSSASLA</sequence>
<keyword evidence="3" id="KW-1185">Reference proteome</keyword>
<dbReference type="PANTHER" id="PTHR43190:SF3">
    <property type="entry name" value="N-ACETYL-D-GLUCOSAMINE KINASE"/>
    <property type="match status" value="1"/>
</dbReference>
<dbReference type="InterPro" id="IPR043129">
    <property type="entry name" value="ATPase_NBD"/>
</dbReference>
<feature type="domain" description="ATPase BadF/BadG/BcrA/BcrD type" evidence="1">
    <location>
        <begin position="6"/>
        <end position="254"/>
    </location>
</feature>
<name>A0ABP9WMK2_9GAMM</name>
<dbReference type="Proteomes" id="UP001408594">
    <property type="component" value="Unassembled WGS sequence"/>
</dbReference>
<reference evidence="2 3" key="1">
    <citation type="submission" date="2024-02" db="EMBL/GenBank/DDBJ databases">
        <title>Microbulbifer aestuariivivens NBRC 112533.</title>
        <authorList>
            <person name="Ichikawa N."/>
            <person name="Katano-Makiyama Y."/>
            <person name="Hidaka K."/>
        </authorList>
    </citation>
    <scope>NUCLEOTIDE SEQUENCE [LARGE SCALE GENOMIC DNA]</scope>
    <source>
        <strain evidence="2 3">NBRC 112533</strain>
    </source>
</reference>
<evidence type="ECO:0000259" key="1">
    <source>
        <dbReference type="Pfam" id="PF01869"/>
    </source>
</evidence>
<dbReference type="InterPro" id="IPR002731">
    <property type="entry name" value="ATPase_BadF"/>
</dbReference>
<dbReference type="Pfam" id="PF01869">
    <property type="entry name" value="BcrAD_BadFG"/>
    <property type="match status" value="1"/>
</dbReference>
<keyword evidence="2" id="KW-0418">Kinase</keyword>
<protein>
    <submittedName>
        <fullName evidence="2">Glucosamine kinase GspK</fullName>
    </submittedName>
</protein>
<dbReference type="CDD" id="cd24082">
    <property type="entry name" value="ASKHA_NBD_GspK-like"/>
    <property type="match status" value="1"/>
</dbReference>
<organism evidence="2 3">
    <name type="scientific">Microbulbifer aestuariivivens</name>
    <dbReference type="NCBI Taxonomy" id="1908308"/>
    <lineage>
        <taxon>Bacteria</taxon>
        <taxon>Pseudomonadati</taxon>
        <taxon>Pseudomonadota</taxon>
        <taxon>Gammaproteobacteria</taxon>
        <taxon>Cellvibrionales</taxon>
        <taxon>Microbulbiferaceae</taxon>
        <taxon>Microbulbifer</taxon>
    </lineage>
</organism>
<proteinExistence type="predicted"/>
<dbReference type="EMBL" id="BAABRT010000006">
    <property type="protein sequence ID" value="GAA5524452.1"/>
    <property type="molecule type" value="Genomic_DNA"/>
</dbReference>
<comment type="caution">
    <text evidence="2">The sequence shown here is derived from an EMBL/GenBank/DDBJ whole genome shotgun (WGS) entry which is preliminary data.</text>
</comment>
<dbReference type="Gene3D" id="3.30.420.40">
    <property type="match status" value="2"/>
</dbReference>
<dbReference type="RefSeq" id="WP_345549437.1">
    <property type="nucleotide sequence ID" value="NZ_BAABRT010000006.1"/>
</dbReference>
<keyword evidence="2" id="KW-0808">Transferase</keyword>
<accession>A0ABP9WMK2</accession>
<evidence type="ECO:0000313" key="2">
    <source>
        <dbReference type="EMBL" id="GAA5524452.1"/>
    </source>
</evidence>
<evidence type="ECO:0000313" key="3">
    <source>
        <dbReference type="Proteomes" id="UP001408594"/>
    </source>
</evidence>
<gene>
    <name evidence="2" type="primary">gspK_2</name>
    <name evidence="2" type="ORF">Maes01_01009</name>
</gene>